<dbReference type="SMART" id="SM00983">
    <property type="entry name" value="TPK_B1_binding"/>
    <property type="match status" value="1"/>
</dbReference>
<accession>A0A078KTB5</accession>
<evidence type="ECO:0000256" key="3">
    <source>
        <dbReference type="ARBA" id="ARBA00022777"/>
    </source>
</evidence>
<keyword evidence="8" id="KW-1185">Reference proteome</keyword>
<dbReference type="GO" id="GO:0009229">
    <property type="term" value="P:thiamine diphosphate biosynthetic process"/>
    <property type="evidence" value="ECO:0007669"/>
    <property type="project" value="InterPro"/>
</dbReference>
<dbReference type="PANTHER" id="PTHR41299:SF1">
    <property type="entry name" value="THIAMINE PYROPHOSPHOKINASE"/>
    <property type="match status" value="1"/>
</dbReference>
<dbReference type="PATRIC" id="fig|29343.3.peg.1355"/>
<keyword evidence="1" id="KW-0808">Transferase</keyword>
<dbReference type="STRING" id="29343.CCDG5_1286"/>
<feature type="domain" description="Thiamin pyrophosphokinase thiamin-binding" evidence="6">
    <location>
        <begin position="136"/>
        <end position="201"/>
    </location>
</feature>
<dbReference type="InterPro" id="IPR053149">
    <property type="entry name" value="TPK"/>
</dbReference>
<dbReference type="GO" id="GO:0004788">
    <property type="term" value="F:thiamine diphosphokinase activity"/>
    <property type="evidence" value="ECO:0007669"/>
    <property type="project" value="UniProtKB-UniRule"/>
</dbReference>
<dbReference type="GO" id="GO:0005524">
    <property type="term" value="F:ATP binding"/>
    <property type="evidence" value="ECO:0007669"/>
    <property type="project" value="UniProtKB-KW"/>
</dbReference>
<proteinExistence type="predicted"/>
<keyword evidence="4" id="KW-0067">ATP-binding</keyword>
<dbReference type="PANTHER" id="PTHR41299">
    <property type="entry name" value="THIAMINE PYROPHOSPHOKINASE"/>
    <property type="match status" value="1"/>
</dbReference>
<keyword evidence="3 7" id="KW-0418">Kinase</keyword>
<evidence type="ECO:0000259" key="6">
    <source>
        <dbReference type="SMART" id="SM00983"/>
    </source>
</evidence>
<reference evidence="8" key="1">
    <citation type="submission" date="2014-07" db="EMBL/GenBank/DDBJ databases">
        <authorList>
            <person name="Wibberg D."/>
        </authorList>
    </citation>
    <scope>NUCLEOTIDE SEQUENCE [LARGE SCALE GENOMIC DNA]</scope>
    <source>
        <strain evidence="8">DG5</strain>
    </source>
</reference>
<dbReference type="GO" id="GO:0006772">
    <property type="term" value="P:thiamine metabolic process"/>
    <property type="evidence" value="ECO:0007669"/>
    <property type="project" value="UniProtKB-UniRule"/>
</dbReference>
<dbReference type="AlphaFoldDB" id="A0A078KTB5"/>
<dbReference type="InterPro" id="IPR007371">
    <property type="entry name" value="TPK_catalytic"/>
</dbReference>
<dbReference type="SUPFAM" id="SSF63862">
    <property type="entry name" value="Thiamin pyrophosphokinase, substrate-binding domain"/>
    <property type="match status" value="1"/>
</dbReference>
<evidence type="ECO:0000313" key="8">
    <source>
        <dbReference type="Proteomes" id="UP000032431"/>
    </source>
</evidence>
<dbReference type="NCBIfam" id="TIGR01378">
    <property type="entry name" value="thi_PPkinase"/>
    <property type="match status" value="1"/>
</dbReference>
<dbReference type="EMBL" id="LM995447">
    <property type="protein sequence ID" value="CDZ24400.1"/>
    <property type="molecule type" value="Genomic_DNA"/>
</dbReference>
<dbReference type="CDD" id="cd07995">
    <property type="entry name" value="TPK"/>
    <property type="match status" value="1"/>
</dbReference>
<sequence length="207" mass="22668">MRRCVIVTAGPMGDYDKLKNKIEPDDYIICADGGIDHLKGLGLKPDLIIGDLDSAQNLPDGIEVKRFKSEKDETDTMLAVMHALDRGFKEIVLLGGLKGRLDHTFANLSCLQYIHRRGARGCFLDSDNEAYFVENGSIKFNPRKGYYISVFPFGGNAAGVTEKGFKYSLDNAVMTTELPIGVSNEFLDGTGEISVKSGALLIILSKK</sequence>
<gene>
    <name evidence="7" type="ORF">CCDG5_1286</name>
</gene>
<dbReference type="SUPFAM" id="SSF63999">
    <property type="entry name" value="Thiamin pyrophosphokinase, catalytic domain"/>
    <property type="match status" value="1"/>
</dbReference>
<dbReference type="HOGENOM" id="CLU_044237_1_2_9"/>
<dbReference type="KEGG" id="ccel:CCDG5_1286"/>
<dbReference type="GO" id="GO:0030975">
    <property type="term" value="F:thiamine binding"/>
    <property type="evidence" value="ECO:0007669"/>
    <property type="project" value="InterPro"/>
</dbReference>
<dbReference type="Pfam" id="PF04263">
    <property type="entry name" value="TPK_catalytic"/>
    <property type="match status" value="1"/>
</dbReference>
<organism evidence="7 8">
    <name type="scientific">[Clostridium] cellulosi</name>
    <dbReference type="NCBI Taxonomy" id="29343"/>
    <lineage>
        <taxon>Bacteria</taxon>
        <taxon>Bacillati</taxon>
        <taxon>Bacillota</taxon>
        <taxon>Clostridia</taxon>
        <taxon>Eubacteriales</taxon>
        <taxon>Oscillospiraceae</taxon>
        <taxon>Oscillospiraceae incertae sedis</taxon>
    </lineage>
</organism>
<evidence type="ECO:0000313" key="7">
    <source>
        <dbReference type="EMBL" id="CDZ24400.1"/>
    </source>
</evidence>
<dbReference type="Gene3D" id="3.40.50.10240">
    <property type="entry name" value="Thiamin pyrophosphokinase, catalytic domain"/>
    <property type="match status" value="1"/>
</dbReference>
<dbReference type="InterPro" id="IPR036371">
    <property type="entry name" value="TPK_B1-bd_sf"/>
</dbReference>
<dbReference type="Pfam" id="PF04265">
    <property type="entry name" value="TPK_B1_binding"/>
    <property type="match status" value="1"/>
</dbReference>
<dbReference type="Proteomes" id="UP000032431">
    <property type="component" value="Chromosome I"/>
</dbReference>
<evidence type="ECO:0000256" key="2">
    <source>
        <dbReference type="ARBA" id="ARBA00022741"/>
    </source>
</evidence>
<dbReference type="InterPro" id="IPR007373">
    <property type="entry name" value="Thiamin_PyroPKinase_B1-bd"/>
</dbReference>
<protein>
    <recommendedName>
        <fullName evidence="5">Thiamine diphosphokinase</fullName>
        <ecNumber evidence="5">2.7.6.2</ecNumber>
    </recommendedName>
</protein>
<name>A0A078KTB5_9FIRM</name>
<dbReference type="InterPro" id="IPR006282">
    <property type="entry name" value="Thi_PPkinase"/>
</dbReference>
<evidence type="ECO:0000256" key="4">
    <source>
        <dbReference type="ARBA" id="ARBA00022840"/>
    </source>
</evidence>
<dbReference type="InterPro" id="IPR036759">
    <property type="entry name" value="TPK_catalytic_sf"/>
</dbReference>
<dbReference type="EC" id="2.7.6.2" evidence="5"/>
<dbReference type="GO" id="GO:0016301">
    <property type="term" value="F:kinase activity"/>
    <property type="evidence" value="ECO:0007669"/>
    <property type="project" value="UniProtKB-KW"/>
</dbReference>
<keyword evidence="2" id="KW-0547">Nucleotide-binding</keyword>
<evidence type="ECO:0000256" key="1">
    <source>
        <dbReference type="ARBA" id="ARBA00022679"/>
    </source>
</evidence>
<evidence type="ECO:0000256" key="5">
    <source>
        <dbReference type="NCBIfam" id="TIGR01378"/>
    </source>
</evidence>